<dbReference type="Pfam" id="PF17676">
    <property type="entry name" value="Peptidase_S66C"/>
    <property type="match status" value="1"/>
</dbReference>
<dbReference type="PANTHER" id="PTHR30237:SF2">
    <property type="entry name" value="MUREIN TETRAPEPTIDE CARBOXYPEPTIDASE"/>
    <property type="match status" value="1"/>
</dbReference>
<evidence type="ECO:0000256" key="6">
    <source>
        <dbReference type="SAM" id="MobiDB-lite"/>
    </source>
</evidence>
<gene>
    <name evidence="10" type="ordered locus">NT01EI_0265</name>
</gene>
<evidence type="ECO:0000256" key="5">
    <source>
        <dbReference type="ARBA" id="ARBA00022825"/>
    </source>
</evidence>
<feature type="chain" id="PRO_5002946171" description="LD-carboxypeptidase" evidence="7">
    <location>
        <begin position="28"/>
        <end position="395"/>
    </location>
</feature>
<dbReference type="CDD" id="cd07025">
    <property type="entry name" value="Peptidase_S66"/>
    <property type="match status" value="1"/>
</dbReference>
<dbReference type="InterPro" id="IPR040921">
    <property type="entry name" value="Peptidase_S66C"/>
</dbReference>
<evidence type="ECO:0000256" key="7">
    <source>
        <dbReference type="SAM" id="SignalP"/>
    </source>
</evidence>
<accession>C5BCE5</accession>
<protein>
    <recommendedName>
        <fullName evidence="12">LD-carboxypeptidase</fullName>
    </recommendedName>
</protein>
<dbReference type="GO" id="GO:0008236">
    <property type="term" value="F:serine-type peptidase activity"/>
    <property type="evidence" value="ECO:0007669"/>
    <property type="project" value="UniProtKB-KW"/>
</dbReference>
<keyword evidence="7" id="KW-0732">Signal</keyword>
<reference evidence="10 11" key="2">
    <citation type="journal article" date="2012" name="J. Bacteriol.">
        <title>Genome Sequence of Edwardsiella ictaluri 93-146, a Strain Associated with a Natural Channel Catfish Outbreak of Enteric Septicemia of Catfish.</title>
        <authorList>
            <person name="Williams M.L."/>
            <person name="Gillaspy A.F."/>
            <person name="Dyer D.W."/>
            <person name="Thune R.L."/>
            <person name="Waldbieser G.C."/>
            <person name="Schuster S.C."/>
            <person name="Gipson J."/>
            <person name="Zaitshik J."/>
            <person name="Landry C."/>
            <person name="Banes M.M."/>
            <person name="Lawrence M.L."/>
        </authorList>
    </citation>
    <scope>NUCLEOTIDE SEQUENCE [LARGE SCALE GENOMIC DNA]</scope>
    <source>
        <strain evidence="10 11">93-146</strain>
    </source>
</reference>
<feature type="signal peptide" evidence="7">
    <location>
        <begin position="1"/>
        <end position="27"/>
    </location>
</feature>
<dbReference type="PROSITE" id="PS51257">
    <property type="entry name" value="PROKAR_LIPOPROTEIN"/>
    <property type="match status" value="1"/>
</dbReference>
<comment type="similarity">
    <text evidence="1">Belongs to the peptidase S66 family.</text>
</comment>
<dbReference type="GeneID" id="69537358"/>
<reference evidence="11" key="1">
    <citation type="submission" date="2009-03" db="EMBL/GenBank/DDBJ databases">
        <title>Complete genome sequence of Edwardsiella ictaluri 93-146.</title>
        <authorList>
            <person name="Williams M.L."/>
            <person name="Gillaspy A.F."/>
            <person name="Dyer D.W."/>
            <person name="Thune R.L."/>
            <person name="Waldbieser G.C."/>
            <person name="Schuster S.C."/>
            <person name="Gipson J."/>
            <person name="Zaitshik J."/>
            <person name="Landry C."/>
            <person name="Lawrence M.L."/>
        </authorList>
    </citation>
    <scope>NUCLEOTIDE SEQUENCE [LARGE SCALE GENOMIC DNA]</scope>
    <source>
        <strain evidence="11">93-146</strain>
    </source>
</reference>
<dbReference type="InterPro" id="IPR003507">
    <property type="entry name" value="S66_fam"/>
</dbReference>
<dbReference type="GO" id="GO:0006508">
    <property type="term" value="P:proteolysis"/>
    <property type="evidence" value="ECO:0007669"/>
    <property type="project" value="UniProtKB-KW"/>
</dbReference>
<feature type="domain" description="LD-carboxypeptidase N-terminal" evidence="8">
    <location>
        <begin position="58"/>
        <end position="176"/>
    </location>
</feature>
<evidence type="ECO:0008006" key="12">
    <source>
        <dbReference type="Google" id="ProtNLM"/>
    </source>
</evidence>
<keyword evidence="4" id="KW-0378">Hydrolase</keyword>
<dbReference type="RefSeq" id="WP_015869717.1">
    <property type="nucleotide sequence ID" value="NC_012779.2"/>
</dbReference>
<evidence type="ECO:0000259" key="9">
    <source>
        <dbReference type="Pfam" id="PF17676"/>
    </source>
</evidence>
<evidence type="ECO:0000256" key="1">
    <source>
        <dbReference type="ARBA" id="ARBA00010233"/>
    </source>
</evidence>
<sequence>MIKIKIRVSKEIIITALLLFLSGCATTSPPKTAVKKIAPPPVTHERKGYSVQKGTIFLISSSSQYDENVIPEIEMAFSRQCYSVDKRYLNQQPTRLGYVNTDEKRAQTLINALSDRNVRYLWFIRGGSGAFNLYPALHAERQHISKSTPKIIIGFSDVTAIHSFVNHELNWSSVHGVLASSNKEMHDIDKSKKASMNNSLSEVFETLSHGSHYTGIEPMNSQAVKKVSGKLDGGNMTLVQSLFSTIYEGSYSDKIMMLEDIGVTEKQLDRTLHQIAFSRKFHPRAVIFGQFYGQDASDEEKSLYRYVIQQFANLVSYPVYYYPEFGHAETNQPFILNHQVNILCSSKYRLCSLTQAPALFMSDPAPKSCAIQKQNSGMRNTPLGGGGTDEKVTIH</sequence>
<dbReference type="InterPro" id="IPR027478">
    <property type="entry name" value="LdcA_N"/>
</dbReference>
<proteinExistence type="inferred from homology"/>
<dbReference type="EMBL" id="CP001600">
    <property type="protein sequence ID" value="ACR67508.1"/>
    <property type="molecule type" value="Genomic_DNA"/>
</dbReference>
<dbReference type="SUPFAM" id="SSF141986">
    <property type="entry name" value="LD-carboxypeptidase A C-terminal domain-like"/>
    <property type="match status" value="1"/>
</dbReference>
<evidence type="ECO:0000256" key="3">
    <source>
        <dbReference type="ARBA" id="ARBA00022670"/>
    </source>
</evidence>
<evidence type="ECO:0000313" key="10">
    <source>
        <dbReference type="EMBL" id="ACR67508.1"/>
    </source>
</evidence>
<organism evidence="10 11">
    <name type="scientific">Edwardsiella ictaluri (strain 93-146)</name>
    <dbReference type="NCBI Taxonomy" id="634503"/>
    <lineage>
        <taxon>Bacteria</taxon>
        <taxon>Pseudomonadati</taxon>
        <taxon>Pseudomonadota</taxon>
        <taxon>Gammaproteobacteria</taxon>
        <taxon>Enterobacterales</taxon>
        <taxon>Hafniaceae</taxon>
        <taxon>Edwardsiella</taxon>
    </lineage>
</organism>
<dbReference type="InterPro" id="IPR027461">
    <property type="entry name" value="Carboxypeptidase_A_C_sf"/>
</dbReference>
<dbReference type="Gene3D" id="3.50.30.60">
    <property type="entry name" value="LD-carboxypeptidase A C-terminal domain-like"/>
    <property type="match status" value="1"/>
</dbReference>
<evidence type="ECO:0000256" key="4">
    <source>
        <dbReference type="ARBA" id="ARBA00022801"/>
    </source>
</evidence>
<dbReference type="InterPro" id="IPR029062">
    <property type="entry name" value="Class_I_gatase-like"/>
</dbReference>
<dbReference type="HOGENOM" id="CLU_034346_2_0_6"/>
<evidence type="ECO:0000256" key="2">
    <source>
        <dbReference type="ARBA" id="ARBA00022645"/>
    </source>
</evidence>
<feature type="domain" description="LD-carboxypeptidase C-terminal" evidence="9">
    <location>
        <begin position="228"/>
        <end position="342"/>
    </location>
</feature>
<dbReference type="STRING" id="67780.B6E78_12420"/>
<dbReference type="Proteomes" id="UP000001485">
    <property type="component" value="Chromosome"/>
</dbReference>
<keyword evidence="2" id="KW-0121">Carboxypeptidase</keyword>
<keyword evidence="5" id="KW-0720">Serine protease</keyword>
<keyword evidence="3" id="KW-0645">Protease</keyword>
<evidence type="ECO:0000259" key="8">
    <source>
        <dbReference type="Pfam" id="PF02016"/>
    </source>
</evidence>
<dbReference type="GO" id="GO:0004180">
    <property type="term" value="F:carboxypeptidase activity"/>
    <property type="evidence" value="ECO:0007669"/>
    <property type="project" value="UniProtKB-KW"/>
</dbReference>
<name>C5BCE5_EDWI9</name>
<dbReference type="InterPro" id="IPR040449">
    <property type="entry name" value="Peptidase_S66_N"/>
</dbReference>
<dbReference type="PANTHER" id="PTHR30237">
    <property type="entry name" value="MURAMOYLTETRAPEPTIDE CARBOXYPEPTIDASE"/>
    <property type="match status" value="1"/>
</dbReference>
<dbReference type="Gene3D" id="3.40.50.10740">
    <property type="entry name" value="Class I glutamine amidotransferase-like"/>
    <property type="match status" value="1"/>
</dbReference>
<evidence type="ECO:0000313" key="11">
    <source>
        <dbReference type="Proteomes" id="UP000001485"/>
    </source>
</evidence>
<dbReference type="OrthoDB" id="9807329at2"/>
<dbReference type="AlphaFoldDB" id="C5BCE5"/>
<dbReference type="Pfam" id="PF02016">
    <property type="entry name" value="Peptidase_S66"/>
    <property type="match status" value="1"/>
</dbReference>
<feature type="region of interest" description="Disordered" evidence="6">
    <location>
        <begin position="372"/>
        <end position="395"/>
    </location>
</feature>
<dbReference type="SUPFAM" id="SSF52317">
    <property type="entry name" value="Class I glutamine amidotransferase-like"/>
    <property type="match status" value="1"/>
</dbReference>
<dbReference type="KEGG" id="eic:NT01EI_0265"/>